<feature type="region of interest" description="Disordered" evidence="1">
    <location>
        <begin position="16"/>
        <end position="37"/>
    </location>
</feature>
<name>A0A4R0R456_9APHY</name>
<protein>
    <submittedName>
        <fullName evidence="2">Uncharacterized protein</fullName>
    </submittedName>
</protein>
<gene>
    <name evidence="2" type="ORF">EIP91_007519</name>
</gene>
<evidence type="ECO:0000313" key="2">
    <source>
        <dbReference type="EMBL" id="TCD62060.1"/>
    </source>
</evidence>
<feature type="region of interest" description="Disordered" evidence="1">
    <location>
        <begin position="270"/>
        <end position="328"/>
    </location>
</feature>
<proteinExistence type="predicted"/>
<dbReference type="Proteomes" id="UP000292702">
    <property type="component" value="Unassembled WGS sequence"/>
</dbReference>
<dbReference type="EMBL" id="RWJN01000406">
    <property type="protein sequence ID" value="TCD62060.1"/>
    <property type="molecule type" value="Genomic_DNA"/>
</dbReference>
<feature type="region of interest" description="Disordered" evidence="1">
    <location>
        <begin position="167"/>
        <end position="195"/>
    </location>
</feature>
<dbReference type="OrthoDB" id="2751048at2759"/>
<dbReference type="AlphaFoldDB" id="A0A4R0R456"/>
<comment type="caution">
    <text evidence="2">The sequence shown here is derived from an EMBL/GenBank/DDBJ whole genome shotgun (WGS) entry which is preliminary data.</text>
</comment>
<accession>A0A4R0R456</accession>
<evidence type="ECO:0000313" key="3">
    <source>
        <dbReference type="Proteomes" id="UP000292702"/>
    </source>
</evidence>
<sequence>MPPPRPQDIAVASFYRNVDGPTQPAADASSSDDDSEVLEIPGPVAATEQAQAQVDGGQSQAEAPKIAVEIPVNTSIPGAIVTRTTRNFSRDITFGQFMEDVCRFMGIERDGAKIAYRFHNDTAATRHGLEDAEDLEVAFEKFLNLKRKAKTRTIVMMLYNLLPAPAPTASSGKNAKKRTRDEATQEADPSTTGCGEELRKLQRMYHCPQHSSEPGRWCYIKPSDPTAEHVEMHKGELELWAREMHNGNVKPDGIMPPNILQLDKVFNDRHSEAKRRKKNDSTPTINIHMPPMHDILNTPRKHRSSKSRAEESDAGPNSSDSDDGIPIGDVLKTLDKRYPANSFPQYESRLQAEGIWYLQGTRDCDREFYTQTIGMSKGAVGLFMKEVKRARKRHTIARHAAQAAVPDDDHFFD</sequence>
<organism evidence="2 3">
    <name type="scientific">Steccherinum ochraceum</name>
    <dbReference type="NCBI Taxonomy" id="92696"/>
    <lineage>
        <taxon>Eukaryota</taxon>
        <taxon>Fungi</taxon>
        <taxon>Dikarya</taxon>
        <taxon>Basidiomycota</taxon>
        <taxon>Agaricomycotina</taxon>
        <taxon>Agaricomycetes</taxon>
        <taxon>Polyporales</taxon>
        <taxon>Steccherinaceae</taxon>
        <taxon>Steccherinum</taxon>
    </lineage>
</organism>
<keyword evidence="3" id="KW-1185">Reference proteome</keyword>
<evidence type="ECO:0000256" key="1">
    <source>
        <dbReference type="SAM" id="MobiDB-lite"/>
    </source>
</evidence>
<reference evidence="2 3" key="1">
    <citation type="submission" date="2018-11" db="EMBL/GenBank/DDBJ databases">
        <title>Genome assembly of Steccherinum ochraceum LE-BIN_3174, the white-rot fungus of the Steccherinaceae family (The Residual Polyporoid clade, Polyporales, Basidiomycota).</title>
        <authorList>
            <person name="Fedorova T.V."/>
            <person name="Glazunova O.A."/>
            <person name="Landesman E.O."/>
            <person name="Moiseenko K.V."/>
            <person name="Psurtseva N.V."/>
            <person name="Savinova O.S."/>
            <person name="Shakhova N.V."/>
            <person name="Tyazhelova T.V."/>
            <person name="Vasina D.V."/>
        </authorList>
    </citation>
    <scope>NUCLEOTIDE SEQUENCE [LARGE SCALE GENOMIC DNA]</scope>
    <source>
        <strain evidence="2 3">LE-BIN_3174</strain>
    </source>
</reference>